<dbReference type="Gene3D" id="3.40.50.300">
    <property type="entry name" value="P-loop containing nucleotide triphosphate hydrolases"/>
    <property type="match status" value="1"/>
</dbReference>
<comment type="subcellular location">
    <subcellularLocation>
        <location evidence="2">Cytoplasm</location>
    </subcellularLocation>
    <subcellularLocation>
        <location evidence="1">Nucleus</location>
    </subcellularLocation>
</comment>
<evidence type="ECO:0000313" key="10">
    <source>
        <dbReference type="Proteomes" id="UP000789405"/>
    </source>
</evidence>
<keyword evidence="8" id="KW-0539">Nucleus</keyword>
<dbReference type="GO" id="GO:0033588">
    <property type="term" value="C:elongator holoenzyme complex"/>
    <property type="evidence" value="ECO:0007669"/>
    <property type="project" value="InterPro"/>
</dbReference>
<gene>
    <name evidence="9" type="ORF">DERYTH_LOCUS23680</name>
</gene>
<evidence type="ECO:0000256" key="1">
    <source>
        <dbReference type="ARBA" id="ARBA00004123"/>
    </source>
</evidence>
<organism evidence="9 10">
    <name type="scientific">Dentiscutata erythropus</name>
    <dbReference type="NCBI Taxonomy" id="1348616"/>
    <lineage>
        <taxon>Eukaryota</taxon>
        <taxon>Fungi</taxon>
        <taxon>Fungi incertae sedis</taxon>
        <taxon>Mucoromycota</taxon>
        <taxon>Glomeromycotina</taxon>
        <taxon>Glomeromycetes</taxon>
        <taxon>Diversisporales</taxon>
        <taxon>Gigasporaceae</taxon>
        <taxon>Dentiscutata</taxon>
    </lineage>
</organism>
<comment type="similarity">
    <text evidence="4">Belongs to the ELP4 family.</text>
</comment>
<dbReference type="PANTHER" id="PTHR12896">
    <property type="entry name" value="PAX6 NEIGHBOR PROTEIN PAXNEB"/>
    <property type="match status" value="1"/>
</dbReference>
<sequence>SSATVNSAYSAEYHGLFHVHKLPSINSLIPPSIKLSILAGNGTENNLGFKLRRKKFSIETFHLPPEGGINERLK</sequence>
<evidence type="ECO:0000256" key="5">
    <source>
        <dbReference type="ARBA" id="ARBA00020265"/>
    </source>
</evidence>
<reference evidence="9" key="1">
    <citation type="submission" date="2021-06" db="EMBL/GenBank/DDBJ databases">
        <authorList>
            <person name="Kallberg Y."/>
            <person name="Tangrot J."/>
            <person name="Rosling A."/>
        </authorList>
    </citation>
    <scope>NUCLEOTIDE SEQUENCE</scope>
    <source>
        <strain evidence="9">MA453B</strain>
    </source>
</reference>
<keyword evidence="6" id="KW-0963">Cytoplasm</keyword>
<dbReference type="GO" id="GO:0008023">
    <property type="term" value="C:transcription elongation factor complex"/>
    <property type="evidence" value="ECO:0007669"/>
    <property type="project" value="TreeGrafter"/>
</dbReference>
<keyword evidence="10" id="KW-1185">Reference proteome</keyword>
<evidence type="ECO:0000256" key="2">
    <source>
        <dbReference type="ARBA" id="ARBA00004496"/>
    </source>
</evidence>
<accession>A0A9N9K059</accession>
<evidence type="ECO:0000313" key="9">
    <source>
        <dbReference type="EMBL" id="CAG8802435.1"/>
    </source>
</evidence>
<evidence type="ECO:0000256" key="4">
    <source>
        <dbReference type="ARBA" id="ARBA00007573"/>
    </source>
</evidence>
<dbReference type="InterPro" id="IPR027417">
    <property type="entry name" value="P-loop_NTPase"/>
</dbReference>
<evidence type="ECO:0000256" key="8">
    <source>
        <dbReference type="ARBA" id="ARBA00023242"/>
    </source>
</evidence>
<dbReference type="GO" id="GO:0002098">
    <property type="term" value="P:tRNA wobble uridine modification"/>
    <property type="evidence" value="ECO:0007669"/>
    <property type="project" value="InterPro"/>
</dbReference>
<dbReference type="EMBL" id="CAJVPY010036911">
    <property type="protein sequence ID" value="CAG8802435.1"/>
    <property type="molecule type" value="Genomic_DNA"/>
</dbReference>
<feature type="non-terminal residue" evidence="9">
    <location>
        <position position="74"/>
    </location>
</feature>
<dbReference type="Pfam" id="PF05625">
    <property type="entry name" value="PAXNEB"/>
    <property type="match status" value="1"/>
</dbReference>
<dbReference type="GO" id="GO:0005737">
    <property type="term" value="C:cytoplasm"/>
    <property type="evidence" value="ECO:0007669"/>
    <property type="project" value="UniProtKB-SubCell"/>
</dbReference>
<name>A0A9N9K059_9GLOM</name>
<dbReference type="Proteomes" id="UP000789405">
    <property type="component" value="Unassembled WGS sequence"/>
</dbReference>
<evidence type="ECO:0000256" key="6">
    <source>
        <dbReference type="ARBA" id="ARBA00022490"/>
    </source>
</evidence>
<comment type="pathway">
    <text evidence="3">tRNA modification; 5-methoxycarbonylmethyl-2-thiouridine-tRNA biosynthesis.</text>
</comment>
<dbReference type="InterPro" id="IPR008728">
    <property type="entry name" value="Elongator_complex_protein_4"/>
</dbReference>
<proteinExistence type="inferred from homology"/>
<keyword evidence="7" id="KW-0819">tRNA processing</keyword>
<dbReference type="PANTHER" id="PTHR12896:SF1">
    <property type="entry name" value="ELONGATOR COMPLEX PROTEIN 4"/>
    <property type="match status" value="1"/>
</dbReference>
<dbReference type="OrthoDB" id="289162at2759"/>
<comment type="caution">
    <text evidence="9">The sequence shown here is derived from an EMBL/GenBank/DDBJ whole genome shotgun (WGS) entry which is preliminary data.</text>
</comment>
<dbReference type="AlphaFoldDB" id="A0A9N9K059"/>
<protein>
    <recommendedName>
        <fullName evidence="5">Elongator complex protein 4</fullName>
    </recommendedName>
</protein>
<evidence type="ECO:0000256" key="3">
    <source>
        <dbReference type="ARBA" id="ARBA00005043"/>
    </source>
</evidence>
<evidence type="ECO:0000256" key="7">
    <source>
        <dbReference type="ARBA" id="ARBA00022694"/>
    </source>
</evidence>